<accession>A0A0N4XGE2</accession>
<dbReference type="AlphaFoldDB" id="A0A0N4XGE2"/>
<gene>
    <name evidence="1" type="ORF">NBR_LOCUS1595</name>
</gene>
<evidence type="ECO:0000313" key="1">
    <source>
        <dbReference type="EMBL" id="VDL65134.1"/>
    </source>
</evidence>
<dbReference type="Proteomes" id="UP000271162">
    <property type="component" value="Unassembled WGS sequence"/>
</dbReference>
<evidence type="ECO:0000313" key="3">
    <source>
        <dbReference type="WBParaSite" id="NBR_0000159401-mRNA-1"/>
    </source>
</evidence>
<name>A0A0N4XGE2_NIPBR</name>
<proteinExistence type="predicted"/>
<keyword evidence="2" id="KW-1185">Reference proteome</keyword>
<organism evidence="3">
    <name type="scientific">Nippostrongylus brasiliensis</name>
    <name type="common">Rat hookworm</name>
    <dbReference type="NCBI Taxonomy" id="27835"/>
    <lineage>
        <taxon>Eukaryota</taxon>
        <taxon>Metazoa</taxon>
        <taxon>Ecdysozoa</taxon>
        <taxon>Nematoda</taxon>
        <taxon>Chromadorea</taxon>
        <taxon>Rhabditida</taxon>
        <taxon>Rhabditina</taxon>
        <taxon>Rhabditomorpha</taxon>
        <taxon>Strongyloidea</taxon>
        <taxon>Heligmosomidae</taxon>
        <taxon>Nippostrongylus</taxon>
    </lineage>
</organism>
<evidence type="ECO:0000313" key="2">
    <source>
        <dbReference type="Proteomes" id="UP000271162"/>
    </source>
</evidence>
<sequence>MDYIIQRLRREDPTRFTKSSIVVKLDLRNFAERYNMRPAGGTGSNVACIRLRFEKNNPADGIRVFEPPRDPSGAGFIMATVVREQFQSRTSKKLVIMTPTMLEWLRSIPAQRKYDVNRRPEVVPGGPIADTGLRT</sequence>
<dbReference type="EMBL" id="UYSL01001353">
    <property type="protein sequence ID" value="VDL65134.1"/>
    <property type="molecule type" value="Genomic_DNA"/>
</dbReference>
<dbReference type="WBParaSite" id="NBR_0000159401-mRNA-1">
    <property type="protein sequence ID" value="NBR_0000159401-mRNA-1"/>
    <property type="gene ID" value="NBR_0000159401"/>
</dbReference>
<reference evidence="1 2" key="2">
    <citation type="submission" date="2018-11" db="EMBL/GenBank/DDBJ databases">
        <authorList>
            <consortium name="Pathogen Informatics"/>
        </authorList>
    </citation>
    <scope>NUCLEOTIDE SEQUENCE [LARGE SCALE GENOMIC DNA]</scope>
</reference>
<protein>
    <submittedName>
        <fullName evidence="3">UmuC domain-containing protein</fullName>
    </submittedName>
</protein>
<reference evidence="3" key="1">
    <citation type="submission" date="2017-02" db="UniProtKB">
        <authorList>
            <consortium name="WormBaseParasite"/>
        </authorList>
    </citation>
    <scope>IDENTIFICATION</scope>
</reference>